<feature type="domain" description="HTH cro/C1-type" evidence="2">
    <location>
        <begin position="7"/>
        <end position="38"/>
    </location>
</feature>
<reference evidence="5 6" key="1">
    <citation type="journal article" date="2019" name="Nat. Med.">
        <title>A library of human gut bacterial isolates paired with longitudinal multiomics data enables mechanistic microbiome research.</title>
        <authorList>
            <person name="Poyet M."/>
            <person name="Groussin M."/>
            <person name="Gibbons S.M."/>
            <person name="Avila-Pacheco J."/>
            <person name="Jiang X."/>
            <person name="Kearney S.M."/>
            <person name="Perrotta A.R."/>
            <person name="Berdy B."/>
            <person name="Zhao S."/>
            <person name="Lieberman T.D."/>
            <person name="Swanson P.K."/>
            <person name="Smith M."/>
            <person name="Roesemann S."/>
            <person name="Alexander J.E."/>
            <person name="Rich S.A."/>
            <person name="Livny J."/>
            <person name="Vlamakis H."/>
            <person name="Clish C."/>
            <person name="Bullock K."/>
            <person name="Deik A."/>
            <person name="Scott J."/>
            <person name="Pierce K.A."/>
            <person name="Xavier R.J."/>
            <person name="Alm E.J."/>
        </authorList>
    </citation>
    <scope>NUCLEOTIDE SEQUENCE [LARGE SCALE GENOMIC DNA]</scope>
    <source>
        <strain evidence="3 5">BIOML-A4</strain>
        <strain evidence="4 6">BIOML-A5</strain>
    </source>
</reference>
<dbReference type="AlphaFoldDB" id="A0A6N7SBJ7"/>
<protein>
    <submittedName>
        <fullName evidence="3">Helix-turn-helix domain-containing protein</fullName>
    </submittedName>
</protein>
<dbReference type="EMBL" id="WKPJ01000051">
    <property type="protein sequence ID" value="MSA91301.1"/>
    <property type="molecule type" value="Genomic_DNA"/>
</dbReference>
<dbReference type="EMBL" id="WKPI01000053">
    <property type="protein sequence ID" value="MSC35058.1"/>
    <property type="molecule type" value="Genomic_DNA"/>
</dbReference>
<dbReference type="Pfam" id="PF01381">
    <property type="entry name" value="HTH_3"/>
    <property type="match status" value="1"/>
</dbReference>
<evidence type="ECO:0000256" key="1">
    <source>
        <dbReference type="ARBA" id="ARBA00023125"/>
    </source>
</evidence>
<name>A0A6N7SBJ7_9FIRM</name>
<dbReference type="Gene3D" id="1.10.260.40">
    <property type="entry name" value="lambda repressor-like DNA-binding domains"/>
    <property type="match status" value="1"/>
</dbReference>
<evidence type="ECO:0000313" key="3">
    <source>
        <dbReference type="EMBL" id="MSA91301.1"/>
    </source>
</evidence>
<dbReference type="PROSITE" id="PS50943">
    <property type="entry name" value="HTH_CROC1"/>
    <property type="match status" value="1"/>
</dbReference>
<dbReference type="Proteomes" id="UP000480929">
    <property type="component" value="Unassembled WGS sequence"/>
</dbReference>
<sequence length="42" mass="4796">MNFAQKLQKKRKDAGFSQEQLAFELNVSRQAVSKWESGVSHS</sequence>
<dbReference type="CDD" id="cd00093">
    <property type="entry name" value="HTH_XRE"/>
    <property type="match status" value="1"/>
</dbReference>
<organism evidence="3 5">
    <name type="scientific">Holdemania massiliensis</name>
    <dbReference type="NCBI Taxonomy" id="1468449"/>
    <lineage>
        <taxon>Bacteria</taxon>
        <taxon>Bacillati</taxon>
        <taxon>Bacillota</taxon>
        <taxon>Erysipelotrichia</taxon>
        <taxon>Erysipelotrichales</taxon>
        <taxon>Erysipelotrichaceae</taxon>
        <taxon>Holdemania</taxon>
    </lineage>
</organism>
<dbReference type="PANTHER" id="PTHR46558">
    <property type="entry name" value="TRACRIPTIONAL REGULATORY PROTEIN-RELATED-RELATED"/>
    <property type="match status" value="1"/>
</dbReference>
<gene>
    <name evidence="4" type="ORF">GKD88_18240</name>
    <name evidence="3" type="ORF">GKE08_18435</name>
</gene>
<evidence type="ECO:0000313" key="5">
    <source>
        <dbReference type="Proteomes" id="UP000433575"/>
    </source>
</evidence>
<dbReference type="SUPFAM" id="SSF47413">
    <property type="entry name" value="lambda repressor-like DNA-binding domains"/>
    <property type="match status" value="1"/>
</dbReference>
<proteinExistence type="predicted"/>
<dbReference type="InterPro" id="IPR010982">
    <property type="entry name" value="Lambda_DNA-bd_dom_sf"/>
</dbReference>
<dbReference type="OrthoDB" id="9801008at2"/>
<evidence type="ECO:0000313" key="4">
    <source>
        <dbReference type="EMBL" id="MSC35058.1"/>
    </source>
</evidence>
<dbReference type="GO" id="GO:0003677">
    <property type="term" value="F:DNA binding"/>
    <property type="evidence" value="ECO:0007669"/>
    <property type="project" value="UniProtKB-KW"/>
</dbReference>
<dbReference type="InterPro" id="IPR001387">
    <property type="entry name" value="Cro/C1-type_HTH"/>
</dbReference>
<comment type="caution">
    <text evidence="3">The sequence shown here is derived from an EMBL/GenBank/DDBJ whole genome shotgun (WGS) entry which is preliminary data.</text>
</comment>
<accession>A0A6N7SBJ7</accession>
<keyword evidence="6" id="KW-1185">Reference proteome</keyword>
<dbReference type="PANTHER" id="PTHR46558:SF4">
    <property type="entry name" value="DNA-BIDING PHAGE PROTEIN"/>
    <property type="match status" value="1"/>
</dbReference>
<evidence type="ECO:0000259" key="2">
    <source>
        <dbReference type="PROSITE" id="PS50943"/>
    </source>
</evidence>
<evidence type="ECO:0000313" key="6">
    <source>
        <dbReference type="Proteomes" id="UP000480929"/>
    </source>
</evidence>
<keyword evidence="1" id="KW-0238">DNA-binding</keyword>
<dbReference type="Proteomes" id="UP000433575">
    <property type="component" value="Unassembled WGS sequence"/>
</dbReference>